<keyword evidence="7" id="KW-1185">Reference proteome</keyword>
<name>A0A1W6ZP64_9HYPH</name>
<dbReference type="Proteomes" id="UP000194137">
    <property type="component" value="Chromosome"/>
</dbReference>
<dbReference type="KEGG" id="psin:CAK95_08395"/>
<evidence type="ECO:0000256" key="2">
    <source>
        <dbReference type="ARBA" id="ARBA00022452"/>
    </source>
</evidence>
<accession>A0A1W6ZP64</accession>
<evidence type="ECO:0000256" key="3">
    <source>
        <dbReference type="ARBA" id="ARBA00023136"/>
    </source>
</evidence>
<feature type="domain" description="POTRA" evidence="5">
    <location>
        <begin position="254"/>
        <end position="328"/>
    </location>
</feature>
<dbReference type="Gene3D" id="3.10.20.310">
    <property type="entry name" value="membrane protein fhac"/>
    <property type="match status" value="1"/>
</dbReference>
<evidence type="ECO:0000256" key="4">
    <source>
        <dbReference type="SAM" id="SignalP"/>
    </source>
</evidence>
<dbReference type="PROSITE" id="PS51779">
    <property type="entry name" value="POTRA"/>
    <property type="match status" value="1"/>
</dbReference>
<dbReference type="RefSeq" id="WP_245303672.1">
    <property type="nucleotide sequence ID" value="NZ_CP021112.1"/>
</dbReference>
<dbReference type="InterPro" id="IPR000184">
    <property type="entry name" value="Bac_surfAg_D15"/>
</dbReference>
<dbReference type="InterPro" id="IPR039910">
    <property type="entry name" value="D15-like"/>
</dbReference>
<dbReference type="GO" id="GO:0019867">
    <property type="term" value="C:outer membrane"/>
    <property type="evidence" value="ECO:0007669"/>
    <property type="project" value="InterPro"/>
</dbReference>
<organism evidence="6 7">
    <name type="scientific">Pseudorhodoplanes sinuspersici</name>
    <dbReference type="NCBI Taxonomy" id="1235591"/>
    <lineage>
        <taxon>Bacteria</taxon>
        <taxon>Pseudomonadati</taxon>
        <taxon>Pseudomonadota</taxon>
        <taxon>Alphaproteobacteria</taxon>
        <taxon>Hyphomicrobiales</taxon>
        <taxon>Pseudorhodoplanes</taxon>
    </lineage>
</organism>
<keyword evidence="3" id="KW-0472">Membrane</keyword>
<evidence type="ECO:0000313" key="7">
    <source>
        <dbReference type="Proteomes" id="UP000194137"/>
    </source>
</evidence>
<keyword evidence="2" id="KW-1134">Transmembrane beta strand</keyword>
<feature type="chain" id="PRO_5012958626" evidence="4">
    <location>
        <begin position="39"/>
        <end position="659"/>
    </location>
</feature>
<dbReference type="Pfam" id="PF01103">
    <property type="entry name" value="Omp85"/>
    <property type="match status" value="1"/>
</dbReference>
<dbReference type="STRING" id="1235591.CAK95_08395"/>
<dbReference type="InterPro" id="IPR034746">
    <property type="entry name" value="POTRA"/>
</dbReference>
<keyword evidence="2" id="KW-0812">Transmembrane</keyword>
<proteinExistence type="predicted"/>
<dbReference type="AlphaFoldDB" id="A0A1W6ZP64"/>
<sequence length="659" mass="71206">MRHSDAWRSWPASNTGVRRKICIGVFMAALLFASHAHADEPTFFEQAVAWFNPDKGPADTSAPDAVPYTVTFEVVGAERSVRSAVTDASNLESLKRQAPAGAAGLIRRAVADRERILVALYSEARYGGRVTIKVAGRAPNDPMAFEAVNTARHAGPVPVTVLVEPGPVFKFGTVRVVDAAGRRPLPTAPTPEQLRLVTGEVARATDIAGAERVIVNSFRDSGHPLARIASKDVVADHATKTLDVTFVVQAGPVATFGTFTVSGTQRLKPGFVEERIDIQPGEPYSPKRLARLRKRLSEYEAIASVRLREADQLDANGQVPIYVEVTERDPRYVGFGAKYSTTEGSVANVFWGHRNLFGGGETLRLDAQVSWFGSTPEAVPDADPFGYKVSTTFVKPGIYTPADDLIAQASVLREVTNAYVRDAATFLGGVRHRFSDELTMQVSLDLEQSRVQDANGTKDYSIAGIPVDVAYDTTDNLFDPSQGIRFNATFEPFAYLGDSGAGPFMMKGALSAYRALDEDNRFILAGKVAAGSIVGASLFDIPAQRRFYVGGGGSLRGYDYQSASPRNAQGDIIGGLSFFTASAEARIKITDTIGLVPFFDMGAAFASETPDFDNLRYSAGIGLRYYTALGPIRFDFAVPLNPRDGDSHYGFYISLGQAF</sequence>
<gene>
    <name evidence="6" type="ORF">CAK95_08395</name>
</gene>
<evidence type="ECO:0000259" key="5">
    <source>
        <dbReference type="PROSITE" id="PS51779"/>
    </source>
</evidence>
<dbReference type="Gene3D" id="2.40.160.50">
    <property type="entry name" value="membrane protein fhac: a member of the omp85/tpsb transporter family"/>
    <property type="match status" value="1"/>
</dbReference>
<dbReference type="EMBL" id="CP021112">
    <property type="protein sequence ID" value="ARP99102.1"/>
    <property type="molecule type" value="Genomic_DNA"/>
</dbReference>
<comment type="subcellular location">
    <subcellularLocation>
        <location evidence="1">Membrane</location>
    </subcellularLocation>
</comment>
<feature type="signal peptide" evidence="4">
    <location>
        <begin position="1"/>
        <end position="38"/>
    </location>
</feature>
<dbReference type="PANTHER" id="PTHR12815:SF42">
    <property type="entry name" value="BACTERIAL SURFACE ANTIGEN (D15) DOMAIN-CONTAINING PROTEIN"/>
    <property type="match status" value="1"/>
</dbReference>
<dbReference type="PANTHER" id="PTHR12815">
    <property type="entry name" value="SORTING AND ASSEMBLY MACHINERY SAMM50 PROTEIN FAMILY MEMBER"/>
    <property type="match status" value="1"/>
</dbReference>
<protein>
    <submittedName>
        <fullName evidence="6">Outer membrane protein assembly factor</fullName>
    </submittedName>
</protein>
<keyword evidence="4" id="KW-0732">Signal</keyword>
<reference evidence="6 7" key="1">
    <citation type="submission" date="2017-05" db="EMBL/GenBank/DDBJ databases">
        <title>Full genome sequence of Pseudorhodoplanes sinuspersici.</title>
        <authorList>
            <person name="Dastgheib S.M.M."/>
            <person name="Shavandi M."/>
            <person name="Tirandaz H."/>
        </authorList>
    </citation>
    <scope>NUCLEOTIDE SEQUENCE [LARGE SCALE GENOMIC DNA]</scope>
    <source>
        <strain evidence="6 7">RIPI110</strain>
    </source>
</reference>
<evidence type="ECO:0000256" key="1">
    <source>
        <dbReference type="ARBA" id="ARBA00004370"/>
    </source>
</evidence>
<evidence type="ECO:0000313" key="6">
    <source>
        <dbReference type="EMBL" id="ARP99102.1"/>
    </source>
</evidence>